<keyword evidence="5" id="KW-1185">Reference proteome</keyword>
<evidence type="ECO:0000256" key="2">
    <source>
        <dbReference type="SAM" id="MobiDB-lite"/>
    </source>
</evidence>
<dbReference type="GO" id="GO:0016787">
    <property type="term" value="F:hydrolase activity"/>
    <property type="evidence" value="ECO:0007669"/>
    <property type="project" value="UniProtKB-KW"/>
</dbReference>
<sequence length="675" mass="73624">MPENLPEAPSELVRHLWIPLADGTRLAARVWLPEGPARPAPAILEYIPYRKNDGTADRDNSLHARFAASGYAAVRVDLRGSGDSDGLMLDEYAQQELDDGVEVIAWLAQQEWCDGTVGMIGKSWGGFNGLQIAALRPPALKAIVTVCSTDDRYADDVHYTGGSLIASEMLPWASTMLAYNARPADPAVVGDDWRERWLERMADTPVYVEEWLRHQTRDAFWKHGSVCEDFGAIEAPVLAVGGWYDPYCGAVLRLLEGVRNAPVRALVGPWAHTYPHQAAPGPAIDFHGEVVRWFDQFLRGKDTGALADPALRAWLPEWAAPGGDRERRPGRWVAEQQWPSERIERQEFALAGESAGEAVGHDPLRFRDAHLDSTRVLGTAGGSWLQFGDAAGQFGPQGGDDGLAHCFTTTPLDERAEILGAPSVTLRVSADRPAAQLAVRLNDVAPDGSSRLVTRGMLNLTHREGHEETLPLEPGQAYDVTVPLVATAHAFAPGHRIRVAVSSSYWPLAWPSPEPVTVTVHPSPAAALHLPVRPTTDADAALRPYGDPQPDLPVELSTSGDGSSRRIEHDPVSGRTVVELVVRDGEFKDLTDGLWKRGDAVDRFSLTEGDPSSAVVECERTEEGGRGDWHWKVVTHSRMTADASAFTVVNTLTAYEGDTRVFDRTTDAVIPRQGV</sequence>
<dbReference type="InterPro" id="IPR050585">
    <property type="entry name" value="Xaa-Pro_dipeptidyl-ppase/CocE"/>
</dbReference>
<reference evidence="4 5" key="1">
    <citation type="submission" date="2022-10" db="EMBL/GenBank/DDBJ databases">
        <authorList>
            <person name="Xie J."/>
            <person name="Shen N."/>
        </authorList>
    </citation>
    <scope>NUCLEOTIDE SEQUENCE [LARGE SCALE GENOMIC DNA]</scope>
    <source>
        <strain evidence="4 5">YIM65594</strain>
    </source>
</reference>
<dbReference type="SMART" id="SM00939">
    <property type="entry name" value="PepX_C"/>
    <property type="match status" value="1"/>
</dbReference>
<dbReference type="EMBL" id="JAOZYC010000093">
    <property type="protein sequence ID" value="MEB8338431.1"/>
    <property type="molecule type" value="Genomic_DNA"/>
</dbReference>
<dbReference type="InterPro" id="IPR005674">
    <property type="entry name" value="CocE/Ser_esterase"/>
</dbReference>
<feature type="region of interest" description="Disordered" evidence="2">
    <location>
        <begin position="544"/>
        <end position="569"/>
    </location>
</feature>
<protein>
    <submittedName>
        <fullName evidence="4">CocE/NonD family hydrolase</fullName>
    </submittedName>
</protein>
<dbReference type="PANTHER" id="PTHR43056:SF10">
    <property type="entry name" value="COCE_NOND FAMILY, PUTATIVE (AFU_ORTHOLOGUE AFUA_7G00600)-RELATED"/>
    <property type="match status" value="1"/>
</dbReference>
<dbReference type="InterPro" id="IPR000383">
    <property type="entry name" value="Xaa-Pro-like_dom"/>
</dbReference>
<organism evidence="4 5">
    <name type="scientific">Streptomyces endophyticus</name>
    <dbReference type="NCBI Taxonomy" id="714166"/>
    <lineage>
        <taxon>Bacteria</taxon>
        <taxon>Bacillati</taxon>
        <taxon>Actinomycetota</taxon>
        <taxon>Actinomycetes</taxon>
        <taxon>Kitasatosporales</taxon>
        <taxon>Streptomycetaceae</taxon>
        <taxon>Streptomyces</taxon>
    </lineage>
</organism>
<dbReference type="InterPro" id="IPR008979">
    <property type="entry name" value="Galactose-bd-like_sf"/>
</dbReference>
<dbReference type="InterPro" id="IPR029058">
    <property type="entry name" value="AB_hydrolase_fold"/>
</dbReference>
<dbReference type="RefSeq" id="WP_326016215.1">
    <property type="nucleotide sequence ID" value="NZ_JAOZYC010000093.1"/>
</dbReference>
<evidence type="ECO:0000313" key="5">
    <source>
        <dbReference type="Proteomes" id="UP001354931"/>
    </source>
</evidence>
<keyword evidence="1 4" id="KW-0378">Hydrolase</keyword>
<evidence type="ECO:0000313" key="4">
    <source>
        <dbReference type="EMBL" id="MEB8338431.1"/>
    </source>
</evidence>
<feature type="domain" description="Xaa-Pro dipeptidyl-peptidase C-terminal" evidence="3">
    <location>
        <begin position="291"/>
        <end position="531"/>
    </location>
</feature>
<dbReference type="InterPro" id="IPR013736">
    <property type="entry name" value="Xaa-Pro_dipept_C"/>
</dbReference>
<dbReference type="Proteomes" id="UP001354931">
    <property type="component" value="Unassembled WGS sequence"/>
</dbReference>
<dbReference type="Gene3D" id="1.10.3020.10">
    <property type="entry name" value="alpha-amino acid ester hydrolase ( Helical cap domain)"/>
    <property type="match status" value="1"/>
</dbReference>
<dbReference type="Pfam" id="PF08530">
    <property type="entry name" value="PepX_C"/>
    <property type="match status" value="1"/>
</dbReference>
<comment type="caution">
    <text evidence="4">The sequence shown here is derived from an EMBL/GenBank/DDBJ whole genome shotgun (WGS) entry which is preliminary data.</text>
</comment>
<evidence type="ECO:0000259" key="3">
    <source>
        <dbReference type="SMART" id="SM00939"/>
    </source>
</evidence>
<dbReference type="NCBIfam" id="TIGR00976">
    <property type="entry name" value="CocE_NonD"/>
    <property type="match status" value="1"/>
</dbReference>
<dbReference type="SUPFAM" id="SSF53474">
    <property type="entry name" value="alpha/beta-Hydrolases"/>
    <property type="match status" value="1"/>
</dbReference>
<evidence type="ECO:0000256" key="1">
    <source>
        <dbReference type="ARBA" id="ARBA00022801"/>
    </source>
</evidence>
<dbReference type="Pfam" id="PF02129">
    <property type="entry name" value="Peptidase_S15"/>
    <property type="match status" value="1"/>
</dbReference>
<dbReference type="Gene3D" id="2.60.120.260">
    <property type="entry name" value="Galactose-binding domain-like"/>
    <property type="match status" value="1"/>
</dbReference>
<dbReference type="Gene3D" id="3.40.50.1820">
    <property type="entry name" value="alpha/beta hydrolase"/>
    <property type="match status" value="1"/>
</dbReference>
<dbReference type="PANTHER" id="PTHR43056">
    <property type="entry name" value="PEPTIDASE S9 PROLYL OLIGOPEPTIDASE"/>
    <property type="match status" value="1"/>
</dbReference>
<gene>
    <name evidence="4" type="ORF">OKJ99_13080</name>
</gene>
<accession>A0ABU6F6A5</accession>
<dbReference type="SUPFAM" id="SSF49785">
    <property type="entry name" value="Galactose-binding domain-like"/>
    <property type="match status" value="1"/>
</dbReference>
<proteinExistence type="predicted"/>
<name>A0ABU6F6A5_9ACTN</name>